<keyword evidence="2" id="KW-0132">Cell division</keyword>
<evidence type="ECO:0000256" key="4">
    <source>
        <dbReference type="SAM" id="MobiDB-lite"/>
    </source>
</evidence>
<dbReference type="InterPro" id="IPR019734">
    <property type="entry name" value="TPR_rpt"/>
</dbReference>
<sequence length="293" mass="31792" precursor="true">MPHAPRLNLTILAGTLAAVLSPAVVAQDLTLDGRIGRIERILENQSGSNLMLQMQQLQTEVQALRGMLETQKIEIEKLQRQQRDQYLDIDSRLGASRPAAPATQPDGSAIIGNAQPTLPPGMVDASGGGLDTPPAPAQPDASGAAPDTSGPIGIPSLPAPETTGGSERDAYSAAFALLKERQYDQAKDAFNNLLQRYPQGEFTDNARYWLAETYYVQRNYPAALAEFDRLIKLTPSSPKVPGAMLKIGYIQYDQKAYDQARESLEKVISSYPKSTEARLARSRLERLGEGGSQ</sequence>
<keyword evidence="8" id="KW-1185">Reference proteome</keyword>
<dbReference type="GO" id="GO:0030288">
    <property type="term" value="C:outer membrane-bounded periplasmic space"/>
    <property type="evidence" value="ECO:0007669"/>
    <property type="project" value="UniProtKB-UniRule"/>
</dbReference>
<keyword evidence="3" id="KW-0802">TPR repeat</keyword>
<feature type="region of interest" description="Disordered" evidence="4">
    <location>
        <begin position="96"/>
        <end position="167"/>
    </location>
</feature>
<dbReference type="EMBL" id="SMAO01000002">
    <property type="protein sequence ID" value="TCT23122.1"/>
    <property type="molecule type" value="Genomic_DNA"/>
</dbReference>
<comment type="similarity">
    <text evidence="2">Belongs to the CpoB family.</text>
</comment>
<evidence type="ECO:0000256" key="2">
    <source>
        <dbReference type="HAMAP-Rule" id="MF_02066"/>
    </source>
</evidence>
<dbReference type="InterPro" id="IPR032519">
    <property type="entry name" value="YbgF_tri"/>
</dbReference>
<keyword evidence="2" id="KW-0131">Cell cycle</keyword>
<proteinExistence type="inferred from homology"/>
<organism evidence="7 8">
    <name type="scientific">Thiobaca trueperi</name>
    <dbReference type="NCBI Taxonomy" id="127458"/>
    <lineage>
        <taxon>Bacteria</taxon>
        <taxon>Pseudomonadati</taxon>
        <taxon>Pseudomonadota</taxon>
        <taxon>Gammaproteobacteria</taxon>
        <taxon>Chromatiales</taxon>
        <taxon>Chromatiaceae</taxon>
        <taxon>Thiobaca</taxon>
    </lineage>
</organism>
<dbReference type="InterPro" id="IPR011990">
    <property type="entry name" value="TPR-like_helical_dom_sf"/>
</dbReference>
<evidence type="ECO:0000313" key="7">
    <source>
        <dbReference type="EMBL" id="TCT23122.1"/>
    </source>
</evidence>
<dbReference type="Gene3D" id="1.25.40.10">
    <property type="entry name" value="Tetratricopeptide repeat domain"/>
    <property type="match status" value="1"/>
</dbReference>
<protein>
    <recommendedName>
        <fullName evidence="2">Cell division coordinator CpoB</fullName>
    </recommendedName>
</protein>
<feature type="signal peptide" evidence="2">
    <location>
        <begin position="1"/>
        <end position="26"/>
    </location>
</feature>
<evidence type="ECO:0000256" key="1">
    <source>
        <dbReference type="ARBA" id="ARBA00022729"/>
    </source>
</evidence>
<dbReference type="Pfam" id="PF16331">
    <property type="entry name" value="TolA_bind_tri"/>
    <property type="match status" value="1"/>
</dbReference>
<dbReference type="RefSeq" id="WP_132976228.1">
    <property type="nucleotide sequence ID" value="NZ_SMAO01000002.1"/>
</dbReference>
<keyword evidence="1 2" id="KW-0732">Signal</keyword>
<dbReference type="GO" id="GO:0043093">
    <property type="term" value="P:FtsZ-dependent cytokinesis"/>
    <property type="evidence" value="ECO:0007669"/>
    <property type="project" value="UniProtKB-UniRule"/>
</dbReference>
<dbReference type="OrthoDB" id="9768142at2"/>
<dbReference type="Proteomes" id="UP000295717">
    <property type="component" value="Unassembled WGS sequence"/>
</dbReference>
<dbReference type="GO" id="GO:0070206">
    <property type="term" value="P:protein trimerization"/>
    <property type="evidence" value="ECO:0007669"/>
    <property type="project" value="InterPro"/>
</dbReference>
<feature type="domain" description="Outer membrane lipoprotein BamD-like" evidence="5">
    <location>
        <begin position="167"/>
        <end position="287"/>
    </location>
</feature>
<dbReference type="AlphaFoldDB" id="A0A4V2V1Z5"/>
<feature type="chain" id="PRO_5021052467" description="Cell division coordinator CpoB" evidence="2">
    <location>
        <begin position="27"/>
        <end position="293"/>
    </location>
</feature>
<reference evidence="7 8" key="1">
    <citation type="submission" date="2019-03" db="EMBL/GenBank/DDBJ databases">
        <title>Genomic Encyclopedia of Type Strains, Phase IV (KMG-IV): sequencing the most valuable type-strain genomes for metagenomic binning, comparative biology and taxonomic classification.</title>
        <authorList>
            <person name="Goeker M."/>
        </authorList>
    </citation>
    <scope>NUCLEOTIDE SEQUENCE [LARGE SCALE GENOMIC DNA]</scope>
    <source>
        <strain evidence="7 8">DSM 13587</strain>
    </source>
</reference>
<keyword evidence="2" id="KW-0175">Coiled coil</keyword>
<comment type="subcellular location">
    <subcellularLocation>
        <location evidence="2">Periplasm</location>
    </subcellularLocation>
</comment>
<dbReference type="InterPro" id="IPR034706">
    <property type="entry name" value="CpoB"/>
</dbReference>
<dbReference type="Gene3D" id="1.20.5.110">
    <property type="match status" value="1"/>
</dbReference>
<evidence type="ECO:0000259" key="5">
    <source>
        <dbReference type="Pfam" id="PF13525"/>
    </source>
</evidence>
<comment type="function">
    <text evidence="2">Mediates coordination of peptidoglycan synthesis and outer membrane constriction during cell division.</text>
</comment>
<accession>A0A4V2V1Z5</accession>
<dbReference type="InterPro" id="IPR039565">
    <property type="entry name" value="BamD-like"/>
</dbReference>
<name>A0A4V2V1Z5_9GAMM</name>
<feature type="domain" description="YbgF trimerisation" evidence="6">
    <location>
        <begin position="31"/>
        <end position="102"/>
    </location>
</feature>
<keyword evidence="2" id="KW-0574">Periplasm</keyword>
<evidence type="ECO:0000256" key="3">
    <source>
        <dbReference type="PROSITE-ProRule" id="PRU00339"/>
    </source>
</evidence>
<evidence type="ECO:0000313" key="8">
    <source>
        <dbReference type="Proteomes" id="UP000295717"/>
    </source>
</evidence>
<dbReference type="NCBIfam" id="TIGR02795">
    <property type="entry name" value="tol_pal_ybgF"/>
    <property type="match status" value="1"/>
</dbReference>
<gene>
    <name evidence="2" type="primary">cpoB</name>
    <name evidence="7" type="ORF">EDC35_102459</name>
</gene>
<dbReference type="SMART" id="SM00028">
    <property type="entry name" value="TPR"/>
    <property type="match status" value="3"/>
</dbReference>
<evidence type="ECO:0000259" key="6">
    <source>
        <dbReference type="Pfam" id="PF16331"/>
    </source>
</evidence>
<dbReference type="InterPro" id="IPR014162">
    <property type="entry name" value="CpoB_C"/>
</dbReference>
<feature type="repeat" description="TPR" evidence="3">
    <location>
        <begin position="204"/>
        <end position="237"/>
    </location>
</feature>
<feature type="coiled-coil region" evidence="2">
    <location>
        <begin position="54"/>
        <end position="81"/>
    </location>
</feature>
<dbReference type="SUPFAM" id="SSF48452">
    <property type="entry name" value="TPR-like"/>
    <property type="match status" value="1"/>
</dbReference>
<dbReference type="HAMAP" id="MF_02066">
    <property type="entry name" value="CpoB"/>
    <property type="match status" value="1"/>
</dbReference>
<comment type="caution">
    <text evidence="7">The sequence shown here is derived from an EMBL/GenBank/DDBJ whole genome shotgun (WGS) entry which is preliminary data.</text>
</comment>
<feature type="repeat" description="TPR" evidence="3">
    <location>
        <begin position="241"/>
        <end position="274"/>
    </location>
</feature>
<dbReference type="Pfam" id="PF13525">
    <property type="entry name" value="YfiO"/>
    <property type="match status" value="1"/>
</dbReference>
<dbReference type="PROSITE" id="PS50005">
    <property type="entry name" value="TPR"/>
    <property type="match status" value="2"/>
</dbReference>